<gene>
    <name evidence="2" type="ORF">DXB36_02310</name>
</gene>
<evidence type="ECO:0000256" key="1">
    <source>
        <dbReference type="SAM" id="Phobius"/>
    </source>
</evidence>
<protein>
    <submittedName>
        <fullName evidence="2">Uncharacterized protein</fullName>
    </submittedName>
</protein>
<evidence type="ECO:0000313" key="3">
    <source>
        <dbReference type="Proteomes" id="UP000260841"/>
    </source>
</evidence>
<organism evidence="2 3">
    <name type="scientific">Dorea formicigenerans</name>
    <dbReference type="NCBI Taxonomy" id="39486"/>
    <lineage>
        <taxon>Bacteria</taxon>
        <taxon>Bacillati</taxon>
        <taxon>Bacillota</taxon>
        <taxon>Clostridia</taxon>
        <taxon>Lachnospirales</taxon>
        <taxon>Lachnospiraceae</taxon>
        <taxon>Dorea</taxon>
    </lineage>
</organism>
<dbReference type="Proteomes" id="UP000260841">
    <property type="component" value="Unassembled WGS sequence"/>
</dbReference>
<dbReference type="AlphaFoldDB" id="A0A3E5EXH0"/>
<accession>A0A3E5EXH0</accession>
<proteinExistence type="predicted"/>
<name>A0A3E5EXH0_9FIRM</name>
<reference evidence="2 3" key="1">
    <citation type="submission" date="2018-08" db="EMBL/GenBank/DDBJ databases">
        <title>A genome reference for cultivated species of the human gut microbiota.</title>
        <authorList>
            <person name="Zou Y."/>
            <person name="Xue W."/>
            <person name="Luo G."/>
        </authorList>
    </citation>
    <scope>NUCLEOTIDE SEQUENCE [LARGE SCALE GENOMIC DNA]</scope>
    <source>
        <strain evidence="2 3">OM03-2</strain>
    </source>
</reference>
<feature type="transmembrane region" description="Helical" evidence="1">
    <location>
        <begin position="176"/>
        <end position="194"/>
    </location>
</feature>
<comment type="caution">
    <text evidence="2">The sequence shown here is derived from an EMBL/GenBank/DDBJ whole genome shotgun (WGS) entry which is preliminary data.</text>
</comment>
<sequence>MKNLKRVIAIIIVVLLAFAYGHIAKLNNIYDKTVDNSKYLGTGVTEGPVEQSFICTEDTLDGVKVKTQIVGDVHGINVKYSLVDVEADKVVGEGNVDATTIKASKFYNYSFDTVNGCKGRTYKIIFENVGSTEMAGVGFFYQPVTEKNTELIISDNHTEGTLILKTITNRFDFETFAVLLIFVLYIVVFMKFLYRLFK</sequence>
<evidence type="ECO:0000313" key="2">
    <source>
        <dbReference type="EMBL" id="RGN93184.1"/>
    </source>
</evidence>
<keyword evidence="1" id="KW-1133">Transmembrane helix</keyword>
<dbReference type="EMBL" id="QSVB01000002">
    <property type="protein sequence ID" value="RGN93184.1"/>
    <property type="molecule type" value="Genomic_DNA"/>
</dbReference>
<keyword evidence="1" id="KW-0812">Transmembrane</keyword>
<keyword evidence="1" id="KW-0472">Membrane</keyword>
<dbReference type="RefSeq" id="WP_117605883.1">
    <property type="nucleotide sequence ID" value="NZ_JAAIOF010000006.1"/>
</dbReference>